<name>A0A016V679_9BILA</name>
<dbReference type="Proteomes" id="UP000024635">
    <property type="component" value="Unassembled WGS sequence"/>
</dbReference>
<gene>
    <name evidence="2" type="primary">Acey_s0016.g2940</name>
    <name evidence="2" type="ORF">Y032_0016g2940</name>
</gene>
<keyword evidence="3" id="KW-1185">Reference proteome</keyword>
<feature type="compositionally biased region" description="Basic and acidic residues" evidence="1">
    <location>
        <begin position="1"/>
        <end position="19"/>
    </location>
</feature>
<dbReference type="EMBL" id="JARK01001352">
    <property type="protein sequence ID" value="EYC22776.1"/>
    <property type="molecule type" value="Genomic_DNA"/>
</dbReference>
<sequence>MAEWIRKRAGKTEFDEKGGKKQNNPLGLPCLLHLLVVAVALVLCADYTSTLLKIDKNEEAKRNRTLRFRESFLGRLAIAHIFHYNSRNFSTRLKKNFAAPQLLHPLNKSKLQ</sequence>
<comment type="caution">
    <text evidence="2">The sequence shown here is derived from an EMBL/GenBank/DDBJ whole genome shotgun (WGS) entry which is preliminary data.</text>
</comment>
<protein>
    <submittedName>
        <fullName evidence="2">Uncharacterized protein</fullName>
    </submittedName>
</protein>
<reference evidence="3" key="1">
    <citation type="journal article" date="2015" name="Nat. Genet.">
        <title>The genome and transcriptome of the zoonotic hookworm Ancylostoma ceylanicum identify infection-specific gene families.</title>
        <authorList>
            <person name="Schwarz E.M."/>
            <person name="Hu Y."/>
            <person name="Antoshechkin I."/>
            <person name="Miller M.M."/>
            <person name="Sternberg P.W."/>
            <person name="Aroian R.V."/>
        </authorList>
    </citation>
    <scope>NUCLEOTIDE SEQUENCE</scope>
    <source>
        <strain evidence="3">HY135</strain>
    </source>
</reference>
<proteinExistence type="predicted"/>
<evidence type="ECO:0000313" key="2">
    <source>
        <dbReference type="EMBL" id="EYC22776.1"/>
    </source>
</evidence>
<evidence type="ECO:0000256" key="1">
    <source>
        <dbReference type="SAM" id="MobiDB-lite"/>
    </source>
</evidence>
<feature type="region of interest" description="Disordered" evidence="1">
    <location>
        <begin position="1"/>
        <end position="25"/>
    </location>
</feature>
<accession>A0A016V679</accession>
<organism evidence="2 3">
    <name type="scientific">Ancylostoma ceylanicum</name>
    <dbReference type="NCBI Taxonomy" id="53326"/>
    <lineage>
        <taxon>Eukaryota</taxon>
        <taxon>Metazoa</taxon>
        <taxon>Ecdysozoa</taxon>
        <taxon>Nematoda</taxon>
        <taxon>Chromadorea</taxon>
        <taxon>Rhabditida</taxon>
        <taxon>Rhabditina</taxon>
        <taxon>Rhabditomorpha</taxon>
        <taxon>Strongyloidea</taxon>
        <taxon>Ancylostomatidae</taxon>
        <taxon>Ancylostomatinae</taxon>
        <taxon>Ancylostoma</taxon>
    </lineage>
</organism>
<dbReference type="AlphaFoldDB" id="A0A016V679"/>
<evidence type="ECO:0000313" key="3">
    <source>
        <dbReference type="Proteomes" id="UP000024635"/>
    </source>
</evidence>